<organism evidence="17 18">
    <name type="scientific">Penicillium argentinense</name>
    <dbReference type="NCBI Taxonomy" id="1131581"/>
    <lineage>
        <taxon>Eukaryota</taxon>
        <taxon>Fungi</taxon>
        <taxon>Dikarya</taxon>
        <taxon>Ascomycota</taxon>
        <taxon>Pezizomycotina</taxon>
        <taxon>Eurotiomycetes</taxon>
        <taxon>Eurotiomycetidae</taxon>
        <taxon>Eurotiales</taxon>
        <taxon>Aspergillaceae</taxon>
        <taxon>Penicillium</taxon>
    </lineage>
</organism>
<dbReference type="GO" id="GO:0031176">
    <property type="term" value="F:endo-1,4-beta-xylanase activity"/>
    <property type="evidence" value="ECO:0007669"/>
    <property type="project" value="UniProtKB-UniRule"/>
</dbReference>
<keyword evidence="8 15" id="KW-0732">Signal</keyword>
<feature type="active site" description="Nucleophile" evidence="13">
    <location>
        <position position="113"/>
    </location>
</feature>
<evidence type="ECO:0000259" key="16">
    <source>
        <dbReference type="PROSITE" id="PS51761"/>
    </source>
</evidence>
<evidence type="ECO:0000256" key="13">
    <source>
        <dbReference type="PROSITE-ProRule" id="PRU01097"/>
    </source>
</evidence>
<keyword evidence="18" id="KW-1185">Reference proteome</keyword>
<dbReference type="GeneID" id="81352529"/>
<accession>A0A9W9KM20</accession>
<reference evidence="17" key="1">
    <citation type="submission" date="2022-11" db="EMBL/GenBank/DDBJ databases">
        <authorList>
            <person name="Petersen C."/>
        </authorList>
    </citation>
    <scope>NUCLEOTIDE SEQUENCE</scope>
    <source>
        <strain evidence="17">IBT 30761</strain>
    </source>
</reference>
<name>A0A9W9KM20_9EURO</name>
<evidence type="ECO:0000256" key="9">
    <source>
        <dbReference type="ARBA" id="ARBA00022801"/>
    </source>
</evidence>
<gene>
    <name evidence="17" type="ORF">N7532_001056</name>
</gene>
<dbReference type="Gene3D" id="2.60.120.180">
    <property type="match status" value="1"/>
</dbReference>
<dbReference type="PROSITE" id="PS51761">
    <property type="entry name" value="GH11_3"/>
    <property type="match status" value="1"/>
</dbReference>
<keyword evidence="6" id="KW-0964">Secreted</keyword>
<dbReference type="PANTHER" id="PTHR46828">
    <property type="entry name" value="ENDO-1,4-BETA-XYLANASE A-RELATED"/>
    <property type="match status" value="1"/>
</dbReference>
<sequence>MPSLTSLLSFFTLAAGVLGSTGDLSKRESYTSSSTGTSNGYYYSFWTDGGADITYTNGAAGEYSVTWSGDGNFVGGKGWNPGGSRSVSFSGSYNPNGNSYLSIYGWTTDPLIEFYIVEDFGTYNPSTGATKKGTVTSDGSTYDIYTNERINQPSIEGTSTFTQYWSVRQNKRSQGTVTTGNHFKAWENLGMDLGSFNYMIVATEGYYSSGSADITVS</sequence>
<dbReference type="InterPro" id="IPR013320">
    <property type="entry name" value="ConA-like_dom_sf"/>
</dbReference>
<dbReference type="EC" id="3.2.1.8" evidence="5 13"/>
<dbReference type="EMBL" id="JAPQKI010000002">
    <property type="protein sequence ID" value="KAJ5110521.1"/>
    <property type="molecule type" value="Genomic_DNA"/>
</dbReference>
<dbReference type="PANTHER" id="PTHR46828:SF2">
    <property type="entry name" value="ENDO-1,4-BETA-XYLANASE A-RELATED"/>
    <property type="match status" value="1"/>
</dbReference>
<dbReference type="GO" id="GO:0045493">
    <property type="term" value="P:xylan catabolic process"/>
    <property type="evidence" value="ECO:0007669"/>
    <property type="project" value="UniProtKB-UniRule"/>
</dbReference>
<keyword evidence="10 13" id="KW-0119">Carbohydrate metabolism</keyword>
<keyword evidence="9 13" id="KW-0378">Hydrolase</keyword>
<dbReference type="Pfam" id="PF00457">
    <property type="entry name" value="Glyco_hydro_11"/>
    <property type="match status" value="1"/>
</dbReference>
<comment type="pathway">
    <text evidence="3 13 14">Glycan degradation; xylan degradation.</text>
</comment>
<evidence type="ECO:0000256" key="4">
    <source>
        <dbReference type="ARBA" id="ARBA00007792"/>
    </source>
</evidence>
<dbReference type="PROSITE" id="PS00776">
    <property type="entry name" value="GH11_1"/>
    <property type="match status" value="1"/>
</dbReference>
<comment type="subcellular location">
    <subcellularLocation>
        <location evidence="2">Secreted</location>
    </subcellularLocation>
</comment>
<dbReference type="InterPro" id="IPR018208">
    <property type="entry name" value="GH11_AS_1"/>
</dbReference>
<proteinExistence type="inferred from homology"/>
<feature type="domain" description="GH11" evidence="16">
    <location>
        <begin position="29"/>
        <end position="217"/>
    </location>
</feature>
<evidence type="ECO:0000256" key="2">
    <source>
        <dbReference type="ARBA" id="ARBA00004613"/>
    </source>
</evidence>
<keyword evidence="11 13" id="KW-0326">Glycosidase</keyword>
<comment type="catalytic activity">
    <reaction evidence="1 13 14">
        <text>Endohydrolysis of (1-&gt;4)-beta-D-xylosidic linkages in xylans.</text>
        <dbReference type="EC" id="3.2.1.8"/>
    </reaction>
</comment>
<dbReference type="Proteomes" id="UP001149074">
    <property type="component" value="Unassembled WGS sequence"/>
</dbReference>
<dbReference type="FunFam" id="2.60.120.180:FF:000001">
    <property type="entry name" value="Endo-1,4-beta-xylanase"/>
    <property type="match status" value="1"/>
</dbReference>
<evidence type="ECO:0000256" key="11">
    <source>
        <dbReference type="ARBA" id="ARBA00023295"/>
    </source>
</evidence>
<dbReference type="GO" id="GO:0005576">
    <property type="term" value="C:extracellular region"/>
    <property type="evidence" value="ECO:0007669"/>
    <property type="project" value="UniProtKB-SubCell"/>
</dbReference>
<evidence type="ECO:0000256" key="14">
    <source>
        <dbReference type="RuleBase" id="RU362015"/>
    </source>
</evidence>
<evidence type="ECO:0000313" key="18">
    <source>
        <dbReference type="Proteomes" id="UP001149074"/>
    </source>
</evidence>
<evidence type="ECO:0000256" key="5">
    <source>
        <dbReference type="ARBA" id="ARBA00012590"/>
    </source>
</evidence>
<evidence type="ECO:0000256" key="7">
    <source>
        <dbReference type="ARBA" id="ARBA00022651"/>
    </source>
</evidence>
<evidence type="ECO:0000256" key="1">
    <source>
        <dbReference type="ARBA" id="ARBA00000681"/>
    </source>
</evidence>
<keyword evidence="7 13" id="KW-0858">Xylan degradation</keyword>
<dbReference type="InterPro" id="IPR013319">
    <property type="entry name" value="GH11/12"/>
</dbReference>
<evidence type="ECO:0000256" key="3">
    <source>
        <dbReference type="ARBA" id="ARBA00004851"/>
    </source>
</evidence>
<dbReference type="RefSeq" id="XP_056478591.1">
    <property type="nucleotide sequence ID" value="XM_056613550.1"/>
</dbReference>
<reference evidence="17" key="2">
    <citation type="journal article" date="2023" name="IMA Fungus">
        <title>Comparative genomic study of the Penicillium genus elucidates a diverse pangenome and 15 lateral gene transfer events.</title>
        <authorList>
            <person name="Petersen C."/>
            <person name="Sorensen T."/>
            <person name="Nielsen M.R."/>
            <person name="Sondergaard T.E."/>
            <person name="Sorensen J.L."/>
            <person name="Fitzpatrick D.A."/>
            <person name="Frisvad J.C."/>
            <person name="Nielsen K.L."/>
        </authorList>
    </citation>
    <scope>NUCLEOTIDE SEQUENCE</scope>
    <source>
        <strain evidence="17">IBT 30761</strain>
    </source>
</reference>
<keyword evidence="12 13" id="KW-0624">Polysaccharide degradation</keyword>
<dbReference type="OrthoDB" id="2115822at2759"/>
<evidence type="ECO:0000256" key="10">
    <source>
        <dbReference type="ARBA" id="ARBA00023277"/>
    </source>
</evidence>
<evidence type="ECO:0000256" key="8">
    <source>
        <dbReference type="ARBA" id="ARBA00022729"/>
    </source>
</evidence>
<comment type="similarity">
    <text evidence="4 13 14">Belongs to the glycosyl hydrolase 11 (cellulase G) family.</text>
</comment>
<dbReference type="InterPro" id="IPR001137">
    <property type="entry name" value="Glyco_hydro_11"/>
</dbReference>
<comment type="caution">
    <text evidence="17">The sequence shown here is derived from an EMBL/GenBank/DDBJ whole genome shotgun (WGS) entry which is preliminary data.</text>
</comment>
<evidence type="ECO:0000313" key="17">
    <source>
        <dbReference type="EMBL" id="KAJ5110521.1"/>
    </source>
</evidence>
<evidence type="ECO:0000256" key="6">
    <source>
        <dbReference type="ARBA" id="ARBA00022525"/>
    </source>
</evidence>
<dbReference type="PRINTS" id="PR00911">
    <property type="entry name" value="GLHYDRLASE11"/>
</dbReference>
<evidence type="ECO:0000256" key="12">
    <source>
        <dbReference type="ARBA" id="ARBA00023326"/>
    </source>
</evidence>
<feature type="active site" description="Proton donor" evidence="13">
    <location>
        <position position="204"/>
    </location>
</feature>
<evidence type="ECO:0000256" key="15">
    <source>
        <dbReference type="SAM" id="SignalP"/>
    </source>
</evidence>
<feature type="signal peptide" evidence="15">
    <location>
        <begin position="1"/>
        <end position="19"/>
    </location>
</feature>
<dbReference type="AlphaFoldDB" id="A0A9W9KM20"/>
<dbReference type="SUPFAM" id="SSF49899">
    <property type="entry name" value="Concanavalin A-like lectins/glucanases"/>
    <property type="match status" value="1"/>
</dbReference>
<protein>
    <recommendedName>
        <fullName evidence="5 13">Endo-1,4-beta-xylanase</fullName>
        <ecNumber evidence="5 13">3.2.1.8</ecNumber>
    </recommendedName>
</protein>
<dbReference type="InterPro" id="IPR033123">
    <property type="entry name" value="GH11_dom"/>
</dbReference>
<feature type="chain" id="PRO_5040797330" description="Endo-1,4-beta-xylanase" evidence="15">
    <location>
        <begin position="20"/>
        <end position="217"/>
    </location>
</feature>